<proteinExistence type="predicted"/>
<feature type="domain" description="N-acetyltransferase" evidence="1">
    <location>
        <begin position="1"/>
        <end position="121"/>
    </location>
</feature>
<protein>
    <recommendedName>
        <fullName evidence="1">N-acetyltransferase domain-containing protein</fullName>
    </recommendedName>
</protein>
<dbReference type="AlphaFoldDB" id="A0A162L8U2"/>
<sequence>MIRKKDDEPIGEISCVKFSKFHRLCEVGYCYGSKYWNLGYATEALKVFIEYMFNYEIVQPIKQLDREVFTMTEEEKKMKYVDRFGGKIVNGLSLVGKIMNYGWYRGSIQDAGGYYEFYKEDNNLGIGVELKFEGLSVGYENEDTTIYILRFYNAGTVKRGSYIYDEIKEQHLLSLSQVPEKYFSEILYQVSSALSSSNTVNENWRNASGIKF</sequence>
<dbReference type="Gene3D" id="3.40.630.30">
    <property type="match status" value="1"/>
</dbReference>
<reference evidence="2 3" key="1">
    <citation type="journal article" date="2015" name="Biotechnol. Bioeng.">
        <title>Genome sequence and phenotypic characterization of Caulobacter segnis.</title>
        <authorList>
            <person name="Patel S."/>
            <person name="Fletcher B."/>
            <person name="Scott D.C."/>
            <person name="Ely B."/>
        </authorList>
    </citation>
    <scope>NUCLEOTIDE SEQUENCE [LARGE SCALE GENOMIC DNA]</scope>
    <source>
        <strain evidence="2 3">ERI-2</strain>
    </source>
</reference>
<dbReference type="InterPro" id="IPR025406">
    <property type="entry name" value="DUF4132"/>
</dbReference>
<dbReference type="InterPro" id="IPR016181">
    <property type="entry name" value="Acyl_CoA_acyltransferase"/>
</dbReference>
<dbReference type="Proteomes" id="UP000077407">
    <property type="component" value="Unassembled WGS sequence"/>
</dbReference>
<organism evidence="2 3">
    <name type="scientific">Clostridium ljungdahlii</name>
    <dbReference type="NCBI Taxonomy" id="1538"/>
    <lineage>
        <taxon>Bacteria</taxon>
        <taxon>Bacillati</taxon>
        <taxon>Bacillota</taxon>
        <taxon>Clostridia</taxon>
        <taxon>Eubacteriales</taxon>
        <taxon>Clostridiaceae</taxon>
        <taxon>Clostridium</taxon>
    </lineage>
</organism>
<accession>A0A162L8U2</accession>
<dbReference type="InterPro" id="IPR000182">
    <property type="entry name" value="GNAT_dom"/>
</dbReference>
<evidence type="ECO:0000313" key="2">
    <source>
        <dbReference type="EMBL" id="OAA86028.1"/>
    </source>
</evidence>
<comment type="caution">
    <text evidence="2">The sequence shown here is derived from an EMBL/GenBank/DDBJ whole genome shotgun (WGS) entry which is preliminary data.</text>
</comment>
<evidence type="ECO:0000259" key="1">
    <source>
        <dbReference type="PROSITE" id="PS51186"/>
    </source>
</evidence>
<evidence type="ECO:0000313" key="3">
    <source>
        <dbReference type="Proteomes" id="UP000077407"/>
    </source>
</evidence>
<name>A0A162L8U2_9CLOT</name>
<dbReference type="RefSeq" id="WP_063555897.1">
    <property type="nucleotide sequence ID" value="NZ_LITT01000027.1"/>
</dbReference>
<dbReference type="SUPFAM" id="SSF55729">
    <property type="entry name" value="Acyl-CoA N-acyltransferases (Nat)"/>
    <property type="match status" value="1"/>
</dbReference>
<dbReference type="Pfam" id="PF13569">
    <property type="entry name" value="DUF4132"/>
    <property type="match status" value="1"/>
</dbReference>
<dbReference type="PATRIC" id="fig|1538.10.peg.2860"/>
<dbReference type="EMBL" id="LITT01000027">
    <property type="protein sequence ID" value="OAA86028.1"/>
    <property type="molecule type" value="Genomic_DNA"/>
</dbReference>
<dbReference type="PROSITE" id="PS51186">
    <property type="entry name" value="GNAT"/>
    <property type="match status" value="1"/>
</dbReference>
<gene>
    <name evidence="2" type="ORF">WY13_02488</name>
</gene>
<dbReference type="GO" id="GO:0016747">
    <property type="term" value="F:acyltransferase activity, transferring groups other than amino-acyl groups"/>
    <property type="evidence" value="ECO:0007669"/>
    <property type="project" value="InterPro"/>
</dbReference>